<dbReference type="EMBL" id="CAJOBR010059507">
    <property type="protein sequence ID" value="CAF5069218.1"/>
    <property type="molecule type" value="Genomic_DNA"/>
</dbReference>
<protein>
    <submittedName>
        <fullName evidence="1">Uncharacterized protein</fullName>
    </submittedName>
</protein>
<gene>
    <name evidence="1" type="ORF">QYT958_LOCUS43126</name>
</gene>
<feature type="non-terminal residue" evidence="1">
    <location>
        <position position="1"/>
    </location>
</feature>
<sequence>QVKAIYDQQSWCGLLAFETDGGYLPCKKIVFRPWTCDKNQPQNLKQSIDTFITSVIACAREHNLTTIG</sequence>
<name>A0A822DG26_9BILA</name>
<dbReference type="AlphaFoldDB" id="A0A822DG26"/>
<proteinExistence type="predicted"/>
<accession>A0A822DG26</accession>
<reference evidence="1" key="1">
    <citation type="submission" date="2021-02" db="EMBL/GenBank/DDBJ databases">
        <authorList>
            <person name="Nowell W R."/>
        </authorList>
    </citation>
    <scope>NUCLEOTIDE SEQUENCE</scope>
</reference>
<organism evidence="1 2">
    <name type="scientific">Rotaria socialis</name>
    <dbReference type="NCBI Taxonomy" id="392032"/>
    <lineage>
        <taxon>Eukaryota</taxon>
        <taxon>Metazoa</taxon>
        <taxon>Spiralia</taxon>
        <taxon>Gnathifera</taxon>
        <taxon>Rotifera</taxon>
        <taxon>Eurotatoria</taxon>
        <taxon>Bdelloidea</taxon>
        <taxon>Philodinida</taxon>
        <taxon>Philodinidae</taxon>
        <taxon>Rotaria</taxon>
    </lineage>
</organism>
<evidence type="ECO:0000313" key="2">
    <source>
        <dbReference type="Proteomes" id="UP000663848"/>
    </source>
</evidence>
<dbReference type="Proteomes" id="UP000663848">
    <property type="component" value="Unassembled WGS sequence"/>
</dbReference>
<evidence type="ECO:0000313" key="1">
    <source>
        <dbReference type="EMBL" id="CAF5069218.1"/>
    </source>
</evidence>
<comment type="caution">
    <text evidence="1">The sequence shown here is derived from an EMBL/GenBank/DDBJ whole genome shotgun (WGS) entry which is preliminary data.</text>
</comment>